<accession>A0A4R4K7F6</accession>
<keyword evidence="2" id="KW-1185">Reference proteome</keyword>
<reference evidence="1 2" key="1">
    <citation type="submission" date="2019-02" db="EMBL/GenBank/DDBJ databases">
        <title>Arundinibacter roseus gen. nov., sp. nov., a new member of the family Cytophagaceae.</title>
        <authorList>
            <person name="Szuroczki S."/>
            <person name="Khayer B."/>
            <person name="Sproer C."/>
            <person name="Toumi M."/>
            <person name="Szabo A."/>
            <person name="Felfoldi T."/>
            <person name="Schumann P."/>
            <person name="Toth E."/>
        </authorList>
    </citation>
    <scope>NUCLEOTIDE SEQUENCE [LARGE SCALE GENOMIC DNA]</scope>
    <source>
        <strain evidence="1 2">DMA-k-7a</strain>
    </source>
</reference>
<dbReference type="EMBL" id="SMJU01000010">
    <property type="protein sequence ID" value="TDB63488.1"/>
    <property type="molecule type" value="Genomic_DNA"/>
</dbReference>
<evidence type="ECO:0000313" key="2">
    <source>
        <dbReference type="Proteomes" id="UP000295706"/>
    </source>
</evidence>
<comment type="caution">
    <text evidence="1">The sequence shown here is derived from an EMBL/GenBank/DDBJ whole genome shotgun (WGS) entry which is preliminary data.</text>
</comment>
<protein>
    <submittedName>
        <fullName evidence="1">Uncharacterized protein</fullName>
    </submittedName>
</protein>
<evidence type="ECO:0000313" key="1">
    <source>
        <dbReference type="EMBL" id="TDB63488.1"/>
    </source>
</evidence>
<dbReference type="RefSeq" id="WP_132119903.1">
    <property type="nucleotide sequence ID" value="NZ_SMJU01000010.1"/>
</dbReference>
<dbReference type="Proteomes" id="UP000295706">
    <property type="component" value="Unassembled WGS sequence"/>
</dbReference>
<dbReference type="OrthoDB" id="980645at2"/>
<dbReference type="AlphaFoldDB" id="A0A4R4K7F6"/>
<organism evidence="1 2">
    <name type="scientific">Arundinibacter roseus</name>
    <dbReference type="NCBI Taxonomy" id="2070510"/>
    <lineage>
        <taxon>Bacteria</taxon>
        <taxon>Pseudomonadati</taxon>
        <taxon>Bacteroidota</taxon>
        <taxon>Cytophagia</taxon>
        <taxon>Cytophagales</taxon>
        <taxon>Spirosomataceae</taxon>
        <taxon>Arundinibacter</taxon>
    </lineage>
</organism>
<proteinExistence type="predicted"/>
<gene>
    <name evidence="1" type="ORF">EZE20_17180</name>
</gene>
<name>A0A4R4K7F6_9BACT</name>
<sequence>MKQLTRQGVAIGFLLLMLVKAWVMPLLYLDYELRKDFIVANFCVNKNRPELNCDGKCYLAARLAAVQEQEEEKAQRDFMFKLLENITDCRPTFSALLPKPSVGNLLPMIFSGYKNPFIGNPALAPIFHPPQTA</sequence>